<reference evidence="2" key="2">
    <citation type="journal article" date="2018" name="Mol. Plant Microbe Interact.">
        <title>Genome sequence resources for the wheat stripe rust pathogen (Puccinia striiformis f. sp. tritici) and the barley stripe rust pathogen (Puccinia striiformis f. sp. hordei).</title>
        <authorList>
            <person name="Xia C."/>
            <person name="Wang M."/>
            <person name="Yin C."/>
            <person name="Cornejo O.E."/>
            <person name="Hulbert S.H."/>
            <person name="Chen X."/>
        </authorList>
    </citation>
    <scope>NUCLEOTIDE SEQUENCE [LARGE SCALE GENOMIC DNA]</scope>
    <source>
        <strain evidence="2">93-210</strain>
    </source>
</reference>
<gene>
    <name evidence="1" type="ORF">MJO28_005531</name>
</gene>
<evidence type="ECO:0000313" key="1">
    <source>
        <dbReference type="EMBL" id="KAI7955131.1"/>
    </source>
</evidence>
<name>A0ACC0EMJ2_9BASI</name>
<dbReference type="Proteomes" id="UP001060170">
    <property type="component" value="Chromosome 5"/>
</dbReference>
<reference evidence="1 2" key="3">
    <citation type="journal article" date="2022" name="Microbiol. Spectr.">
        <title>Folding features and dynamics of 3D genome architecture in plant fungal pathogens.</title>
        <authorList>
            <person name="Xia C."/>
        </authorList>
    </citation>
    <scope>NUCLEOTIDE SEQUENCE [LARGE SCALE GENOMIC DNA]</scope>
    <source>
        <strain evidence="1 2">93-210</strain>
    </source>
</reference>
<sequence length="180" mass="20015">MHSKVNYFEQHRLSTSPSKTTTILFLWTPRPLPVPNPHGHLATLRLHAGQLQATRILVDEAGGCLCGRGHSPHSFSGISSRITSCQGGQFSISSINFYTHHLSLASLFVGLRESHIGQNRHIKQLEHKGVKGHHLSSQGGRQEVVKVFLVVWIRVGQHSIQRDVQSGSNFPSFTRFLTRG</sequence>
<accession>A0ACC0EMJ2</accession>
<organism evidence="1 2">
    <name type="scientific">Puccinia striiformis f. sp. tritici</name>
    <dbReference type="NCBI Taxonomy" id="168172"/>
    <lineage>
        <taxon>Eukaryota</taxon>
        <taxon>Fungi</taxon>
        <taxon>Dikarya</taxon>
        <taxon>Basidiomycota</taxon>
        <taxon>Pucciniomycotina</taxon>
        <taxon>Pucciniomycetes</taxon>
        <taxon>Pucciniales</taxon>
        <taxon>Pucciniaceae</taxon>
        <taxon>Puccinia</taxon>
    </lineage>
</organism>
<evidence type="ECO:0000313" key="2">
    <source>
        <dbReference type="Proteomes" id="UP001060170"/>
    </source>
</evidence>
<dbReference type="EMBL" id="CM045869">
    <property type="protein sequence ID" value="KAI7955131.1"/>
    <property type="molecule type" value="Genomic_DNA"/>
</dbReference>
<keyword evidence="2" id="KW-1185">Reference proteome</keyword>
<comment type="caution">
    <text evidence="1">The sequence shown here is derived from an EMBL/GenBank/DDBJ whole genome shotgun (WGS) entry which is preliminary data.</text>
</comment>
<reference evidence="2" key="1">
    <citation type="journal article" date="2018" name="BMC Genomics">
        <title>Genomic insights into host adaptation between the wheat stripe rust pathogen (Puccinia striiformis f. sp. tritici) and the barley stripe rust pathogen (Puccinia striiformis f. sp. hordei).</title>
        <authorList>
            <person name="Xia C."/>
            <person name="Wang M."/>
            <person name="Yin C."/>
            <person name="Cornejo O.E."/>
            <person name="Hulbert S.H."/>
            <person name="Chen X."/>
        </authorList>
    </citation>
    <scope>NUCLEOTIDE SEQUENCE [LARGE SCALE GENOMIC DNA]</scope>
    <source>
        <strain evidence="2">93-210</strain>
    </source>
</reference>
<proteinExistence type="predicted"/>
<protein>
    <submittedName>
        <fullName evidence="1">Uncharacterized protein</fullName>
    </submittedName>
</protein>